<dbReference type="SUPFAM" id="SSF111352">
    <property type="entry name" value="Ammonium transporter"/>
    <property type="match status" value="1"/>
</dbReference>
<feature type="transmembrane region" description="Helical" evidence="8">
    <location>
        <begin position="328"/>
        <end position="346"/>
    </location>
</feature>
<dbReference type="InterPro" id="IPR024041">
    <property type="entry name" value="NH4_transpt_AmtB-like_dom"/>
</dbReference>
<dbReference type="InterPro" id="IPR018047">
    <property type="entry name" value="Ammonium_transpt_CS"/>
</dbReference>
<comment type="similarity">
    <text evidence="2 8">Belongs to the ammonia transporter channel (TC 1.A.11.2) family.</text>
</comment>
<evidence type="ECO:0000256" key="8">
    <source>
        <dbReference type="RuleBase" id="RU362002"/>
    </source>
</evidence>
<dbReference type="Pfam" id="PF00909">
    <property type="entry name" value="Ammonium_transp"/>
    <property type="match status" value="1"/>
</dbReference>
<proteinExistence type="inferred from homology"/>
<dbReference type="EMBL" id="JAEHOE010000066">
    <property type="protein sequence ID" value="KAG2490000.1"/>
    <property type="molecule type" value="Genomic_DNA"/>
</dbReference>
<comment type="subcellular location">
    <subcellularLocation>
        <location evidence="8">Cell membrane</location>
        <topology evidence="8">Multi-pass membrane protein</topology>
    </subcellularLocation>
    <subcellularLocation>
        <location evidence="1">Membrane</location>
        <topology evidence="1">Multi-pass membrane protein</topology>
    </subcellularLocation>
</comment>
<keyword evidence="7 8" id="KW-0924">Ammonia transport</keyword>
<keyword evidence="4 8" id="KW-0812">Transmembrane</keyword>
<dbReference type="InterPro" id="IPR029020">
    <property type="entry name" value="Ammonium/urea_transptr"/>
</dbReference>
<feature type="transmembrane region" description="Helical" evidence="8">
    <location>
        <begin position="263"/>
        <end position="280"/>
    </location>
</feature>
<name>A0A836BV22_9CHLO</name>
<evidence type="ECO:0000256" key="4">
    <source>
        <dbReference type="ARBA" id="ARBA00022692"/>
    </source>
</evidence>
<gene>
    <name evidence="10" type="ORF">HYH03_011467</name>
</gene>
<evidence type="ECO:0000256" key="3">
    <source>
        <dbReference type="ARBA" id="ARBA00022448"/>
    </source>
</evidence>
<keyword evidence="5 8" id="KW-1133">Transmembrane helix</keyword>
<feature type="transmembrane region" description="Helical" evidence="8">
    <location>
        <begin position="175"/>
        <end position="197"/>
    </location>
</feature>
<feature type="domain" description="Ammonium transporter AmtB-like" evidence="9">
    <location>
        <begin position="49"/>
        <end position="486"/>
    </location>
</feature>
<comment type="caution">
    <text evidence="10">The sequence shown here is derived from an EMBL/GenBank/DDBJ whole genome shotgun (WGS) entry which is preliminary data.</text>
</comment>
<dbReference type="AlphaFoldDB" id="A0A836BV22"/>
<dbReference type="PANTHER" id="PTHR11730:SF6">
    <property type="entry name" value="AMMONIUM TRANSPORTER"/>
    <property type="match status" value="1"/>
</dbReference>
<feature type="transmembrane region" description="Helical" evidence="8">
    <location>
        <begin position="300"/>
        <end position="321"/>
    </location>
</feature>
<feature type="transmembrane region" description="Helical" evidence="8">
    <location>
        <begin position="352"/>
        <end position="373"/>
    </location>
</feature>
<protein>
    <recommendedName>
        <fullName evidence="8">Ammonium transporter</fullName>
    </recommendedName>
</protein>
<evidence type="ECO:0000256" key="6">
    <source>
        <dbReference type="ARBA" id="ARBA00023136"/>
    </source>
</evidence>
<feature type="transmembrane region" description="Helical" evidence="8">
    <location>
        <begin position="217"/>
        <end position="242"/>
    </location>
</feature>
<dbReference type="FunFam" id="1.10.3430.10:FF:000006">
    <property type="entry name" value="Ammonium transporter"/>
    <property type="match status" value="1"/>
</dbReference>
<dbReference type="GO" id="GO:0008519">
    <property type="term" value="F:ammonium channel activity"/>
    <property type="evidence" value="ECO:0007669"/>
    <property type="project" value="InterPro"/>
</dbReference>
<organism evidence="10 11">
    <name type="scientific">Edaphochlamys debaryana</name>
    <dbReference type="NCBI Taxonomy" id="47281"/>
    <lineage>
        <taxon>Eukaryota</taxon>
        <taxon>Viridiplantae</taxon>
        <taxon>Chlorophyta</taxon>
        <taxon>core chlorophytes</taxon>
        <taxon>Chlorophyceae</taxon>
        <taxon>CS clade</taxon>
        <taxon>Chlamydomonadales</taxon>
        <taxon>Chlamydomonadales incertae sedis</taxon>
        <taxon>Edaphochlamys</taxon>
    </lineage>
</organism>
<evidence type="ECO:0000256" key="1">
    <source>
        <dbReference type="ARBA" id="ARBA00004141"/>
    </source>
</evidence>
<dbReference type="InterPro" id="IPR001905">
    <property type="entry name" value="Ammonium_transpt"/>
</dbReference>
<evidence type="ECO:0000256" key="7">
    <source>
        <dbReference type="ARBA" id="ARBA00023177"/>
    </source>
</evidence>
<dbReference type="GO" id="GO:0097272">
    <property type="term" value="P:ammonium homeostasis"/>
    <property type="evidence" value="ECO:0007669"/>
    <property type="project" value="TreeGrafter"/>
</dbReference>
<dbReference type="NCBIfam" id="TIGR00836">
    <property type="entry name" value="amt"/>
    <property type="match status" value="1"/>
</dbReference>
<feature type="transmembrane region" description="Helical" evidence="8">
    <location>
        <begin position="385"/>
        <end position="402"/>
    </location>
</feature>
<dbReference type="GO" id="GO:0005886">
    <property type="term" value="C:plasma membrane"/>
    <property type="evidence" value="ECO:0007669"/>
    <property type="project" value="UniProtKB-SubCell"/>
</dbReference>
<evidence type="ECO:0000313" key="11">
    <source>
        <dbReference type="Proteomes" id="UP000612055"/>
    </source>
</evidence>
<feature type="transmembrane region" description="Helical" evidence="8">
    <location>
        <begin position="434"/>
        <end position="456"/>
    </location>
</feature>
<evidence type="ECO:0000313" key="10">
    <source>
        <dbReference type="EMBL" id="KAG2490000.1"/>
    </source>
</evidence>
<sequence>MSEDCIAAILPAVNGSTEAATILCSQFSDYETTQSQISGVLVGVNTLYLVSCGALVFVMHAGFAMLCAGAIRSKNTMNILLQTVMDAAVSAIAFYLLGYGFAYGVGANPNGFIGDALFALSRWKNHNFNGGDFDYYTTADPDGLGWQNWFFQWAFAATATTIPAGAVAERLNFNAYLIYSFFISAFVYPVVAHWVWAAEGWLGFARYAGYSHLFRSGMIDFAGSGVVHMTGGLAGLAGCIMVGPRMGRFDSNGNPVEMPGHSATLVVLGTVLLWFGWYGFNPGSQLIITSIKASAVVGRSAVTTTLAGGAGCLSCLLTAFLRHKAWDLVAGCNGALVGFVTVTAMAHVVEPWAAIIAGFTGGWVFDAVCVLFLKLRIDDPLSAAPMHAFCGAWGVFFTGLLAKREYICQSYGRSCDADQYIANGLFYGGDGRLLASQVVGIISIFAWVFGLMSLLFGSLKMVKLLRISAEEEQAGLDVSKHGGSAYNYDHGLGKPEKATAQGL</sequence>
<accession>A0A836BV22</accession>
<dbReference type="Gene3D" id="1.10.3430.10">
    <property type="entry name" value="Ammonium transporter AmtB like domains"/>
    <property type="match status" value="1"/>
</dbReference>
<keyword evidence="6 8" id="KW-0472">Membrane</keyword>
<evidence type="ECO:0000256" key="2">
    <source>
        <dbReference type="ARBA" id="ARBA00005887"/>
    </source>
</evidence>
<dbReference type="Proteomes" id="UP000612055">
    <property type="component" value="Unassembled WGS sequence"/>
</dbReference>
<dbReference type="OrthoDB" id="534912at2759"/>
<reference evidence="10" key="1">
    <citation type="journal article" date="2020" name="bioRxiv">
        <title>Comparative genomics of Chlamydomonas.</title>
        <authorList>
            <person name="Craig R.J."/>
            <person name="Hasan A.R."/>
            <person name="Ness R.W."/>
            <person name="Keightley P.D."/>
        </authorList>
    </citation>
    <scope>NUCLEOTIDE SEQUENCE</scope>
    <source>
        <strain evidence="10">CCAP 11/70</strain>
    </source>
</reference>
<keyword evidence="3 8" id="KW-0813">Transport</keyword>
<feature type="transmembrane region" description="Helical" evidence="8">
    <location>
        <begin position="83"/>
        <end position="102"/>
    </location>
</feature>
<feature type="transmembrane region" description="Helical" evidence="8">
    <location>
        <begin position="47"/>
        <end position="71"/>
    </location>
</feature>
<evidence type="ECO:0000256" key="5">
    <source>
        <dbReference type="ARBA" id="ARBA00022989"/>
    </source>
</evidence>
<dbReference type="PROSITE" id="PS01219">
    <property type="entry name" value="AMMONIUM_TRANSP"/>
    <property type="match status" value="1"/>
</dbReference>
<keyword evidence="11" id="KW-1185">Reference proteome</keyword>
<dbReference type="PANTHER" id="PTHR11730">
    <property type="entry name" value="AMMONIUM TRANSPORTER"/>
    <property type="match status" value="1"/>
</dbReference>
<feature type="transmembrane region" description="Helical" evidence="8">
    <location>
        <begin position="150"/>
        <end position="168"/>
    </location>
</feature>
<evidence type="ECO:0000259" key="9">
    <source>
        <dbReference type="Pfam" id="PF00909"/>
    </source>
</evidence>